<keyword evidence="1" id="KW-0479">Metal-binding</keyword>
<dbReference type="AlphaFoldDB" id="A0A832T6K2"/>
<evidence type="ECO:0000256" key="2">
    <source>
        <dbReference type="ARBA" id="ARBA00022801"/>
    </source>
</evidence>
<dbReference type="SMR" id="A0A832T6K2"/>
<dbReference type="SUPFAM" id="SSF52768">
    <property type="entry name" value="Arginase/deacetylase"/>
    <property type="match status" value="1"/>
</dbReference>
<proteinExistence type="inferred from homology"/>
<comment type="similarity">
    <text evidence="3">Belongs to the arginase family.</text>
</comment>
<dbReference type="PROSITE" id="PS51409">
    <property type="entry name" value="ARGINASE_2"/>
    <property type="match status" value="1"/>
</dbReference>
<dbReference type="InterPro" id="IPR006035">
    <property type="entry name" value="Ureohydrolase"/>
</dbReference>
<protein>
    <submittedName>
        <fullName evidence="4">Arginase family protein</fullName>
    </submittedName>
</protein>
<dbReference type="Gene3D" id="3.40.800.10">
    <property type="entry name" value="Ureohydrolase domain"/>
    <property type="match status" value="1"/>
</dbReference>
<dbReference type="GO" id="GO:0046872">
    <property type="term" value="F:metal ion binding"/>
    <property type="evidence" value="ECO:0007669"/>
    <property type="project" value="UniProtKB-KW"/>
</dbReference>
<dbReference type="OMA" id="DAHTDLM"/>
<dbReference type="RefSeq" id="WP_010884888.1">
    <property type="nucleotide sequence ID" value="NZ_DUJN01000006.1"/>
</dbReference>
<dbReference type="PANTHER" id="PTHR11358">
    <property type="entry name" value="ARGINASE/AGMATINASE"/>
    <property type="match status" value="1"/>
</dbReference>
<sequence>MTVFIPNGEEPNQEGVRYVAKLLKREGLVRDINFATLDEIPLDNSYVLGDHSGTYFILKKIRPKAMISLDAHTDLMQDYFDHASWLAYALKDNVIERASVIGAVLMIPTTSGTKLWTRRVKIFPALPRTRKVRGKWKAYINLKQHGVKAVIKEAKEFLGKEIYLSIDLDILSPEYRIARFQHGELTLKELLDLIDKIKENFDIIAFDIAEISYRVAKSKYGRRAIIEAFSSLKEVFE</sequence>
<evidence type="ECO:0000313" key="5">
    <source>
        <dbReference type="Proteomes" id="UP000617544"/>
    </source>
</evidence>
<evidence type="ECO:0000313" key="4">
    <source>
        <dbReference type="EMBL" id="HII61441.1"/>
    </source>
</evidence>
<dbReference type="Pfam" id="PF00491">
    <property type="entry name" value="Arginase"/>
    <property type="match status" value="1"/>
</dbReference>
<evidence type="ECO:0000256" key="3">
    <source>
        <dbReference type="PROSITE-ProRule" id="PRU00742"/>
    </source>
</evidence>
<dbReference type="GO" id="GO:0033389">
    <property type="term" value="P:putrescine biosynthetic process from arginine, via agmatine"/>
    <property type="evidence" value="ECO:0007669"/>
    <property type="project" value="TreeGrafter"/>
</dbReference>
<dbReference type="GeneID" id="1443123"/>
<keyword evidence="2" id="KW-0378">Hydrolase</keyword>
<dbReference type="Proteomes" id="UP000617544">
    <property type="component" value="Unassembled WGS sequence"/>
</dbReference>
<comment type="caution">
    <text evidence="4">The sequence shown here is derived from an EMBL/GenBank/DDBJ whole genome shotgun (WGS) entry which is preliminary data.</text>
</comment>
<dbReference type="PANTHER" id="PTHR11358:SF26">
    <property type="entry name" value="GUANIDINO ACID HYDROLASE, MITOCHONDRIAL"/>
    <property type="match status" value="1"/>
</dbReference>
<dbReference type="GO" id="GO:0008783">
    <property type="term" value="F:agmatinase activity"/>
    <property type="evidence" value="ECO:0007669"/>
    <property type="project" value="TreeGrafter"/>
</dbReference>
<accession>A0A832T6K2</accession>
<organism evidence="4 5">
    <name type="scientific">Pyrococcus horikoshii</name>
    <dbReference type="NCBI Taxonomy" id="53953"/>
    <lineage>
        <taxon>Archaea</taxon>
        <taxon>Methanobacteriati</taxon>
        <taxon>Methanobacteriota</taxon>
        <taxon>Thermococci</taxon>
        <taxon>Thermococcales</taxon>
        <taxon>Thermococcaceae</taxon>
        <taxon>Pyrococcus</taxon>
    </lineage>
</organism>
<evidence type="ECO:0000256" key="1">
    <source>
        <dbReference type="ARBA" id="ARBA00022723"/>
    </source>
</evidence>
<gene>
    <name evidence="4" type="ORF">HA331_06830</name>
</gene>
<dbReference type="InterPro" id="IPR023696">
    <property type="entry name" value="Ureohydrolase_dom_sf"/>
</dbReference>
<dbReference type="EMBL" id="DUJN01000006">
    <property type="protein sequence ID" value="HII61441.1"/>
    <property type="molecule type" value="Genomic_DNA"/>
</dbReference>
<reference evidence="4" key="1">
    <citation type="journal article" date="2020" name="bioRxiv">
        <title>A rank-normalized archaeal taxonomy based on genome phylogeny resolves widespread incomplete and uneven classifications.</title>
        <authorList>
            <person name="Rinke C."/>
            <person name="Chuvochina M."/>
            <person name="Mussig A.J."/>
            <person name="Chaumeil P.-A."/>
            <person name="Waite D.W."/>
            <person name="Whitman W.B."/>
            <person name="Parks D.H."/>
            <person name="Hugenholtz P."/>
        </authorList>
    </citation>
    <scope>NUCLEOTIDE SEQUENCE</scope>
    <source>
        <strain evidence="4">UBA8834</strain>
    </source>
</reference>
<name>A0A832T6K2_PYRHR</name>